<evidence type="ECO:0000256" key="1">
    <source>
        <dbReference type="SAM" id="MobiDB-lite"/>
    </source>
</evidence>
<dbReference type="EMBL" id="ABIA03000002">
    <property type="protein sequence ID" value="EDQ33755.2"/>
    <property type="molecule type" value="Genomic_DNA"/>
</dbReference>
<evidence type="ECO:0000313" key="2">
    <source>
        <dbReference type="EMBL" id="EDQ33755.2"/>
    </source>
</evidence>
<sequence>MTHHLPAAGLSAVPGELLPADAIDQALDALWALAADDATAEPFAFLVNDPGLRAMIEIKQARLPDAGDQESVQVGEQEGDQEPVSVNGSEPAPIADSTRAMLAQMRAVLDREAARLGEEGVEGKAAVDQVALIARTLEKIDQMERLIAEDKARAQSQALSGEEREQMRQTVRQLILAAAERMVAQRQAEDGASGQAG</sequence>
<proteinExistence type="predicted"/>
<dbReference type="OrthoDB" id="8117169at2"/>
<dbReference type="STRING" id="411684.HPDFL43_04860"/>
<feature type="region of interest" description="Disordered" evidence="1">
    <location>
        <begin position="65"/>
        <end position="93"/>
    </location>
</feature>
<accession>A9D3V9</accession>
<dbReference type="RefSeq" id="WP_156970224.1">
    <property type="nucleotide sequence ID" value="NZ_CM002917.1"/>
</dbReference>
<dbReference type="Proteomes" id="UP000004291">
    <property type="component" value="Chromosome"/>
</dbReference>
<dbReference type="HOGENOM" id="CLU_1382474_0_0_5"/>
<evidence type="ECO:0000313" key="3">
    <source>
        <dbReference type="Proteomes" id="UP000004291"/>
    </source>
</evidence>
<organism evidence="2 3">
    <name type="scientific">Hoeflea phototrophica (strain DSM 17068 / NCIMB 14078 / DFL-43)</name>
    <dbReference type="NCBI Taxonomy" id="411684"/>
    <lineage>
        <taxon>Bacteria</taxon>
        <taxon>Pseudomonadati</taxon>
        <taxon>Pseudomonadota</taxon>
        <taxon>Alphaproteobacteria</taxon>
        <taxon>Hyphomicrobiales</taxon>
        <taxon>Rhizobiaceae</taxon>
        <taxon>Hoeflea</taxon>
    </lineage>
</organism>
<gene>
    <name evidence="2" type="ORF">HPDFL43_04860</name>
</gene>
<name>A9D3V9_HOEPD</name>
<reference evidence="2 3" key="2">
    <citation type="submission" date="2012-06" db="EMBL/GenBank/DDBJ databases">
        <authorList>
            <person name="Fiebig A."/>
        </authorList>
    </citation>
    <scope>NUCLEOTIDE SEQUENCE [LARGE SCALE GENOMIC DNA]</scope>
    <source>
        <strain evidence="2 3">DFL-43</strain>
    </source>
</reference>
<protein>
    <submittedName>
        <fullName evidence="2">Uncharacterized protein</fullName>
    </submittedName>
</protein>
<comment type="caution">
    <text evidence="2">The sequence shown here is derived from an EMBL/GenBank/DDBJ whole genome shotgun (WGS) entry which is preliminary data.</text>
</comment>
<keyword evidence="3" id="KW-1185">Reference proteome</keyword>
<reference evidence="2 3" key="1">
    <citation type="submission" date="2007-10" db="EMBL/GenBank/DDBJ databases">
        <authorList>
            <person name="Wagner-Dobler I."/>
            <person name="Ferriera S."/>
            <person name="Johnson J."/>
            <person name="Kravitz S."/>
            <person name="Beeson K."/>
            <person name="Sutton G."/>
            <person name="Rogers Y.-H."/>
            <person name="Friedman R."/>
            <person name="Frazier M."/>
            <person name="Venter J.C."/>
        </authorList>
    </citation>
    <scope>NUCLEOTIDE SEQUENCE [LARGE SCALE GENOMIC DNA]</scope>
    <source>
        <strain evidence="2 3">DFL-43</strain>
    </source>
</reference>
<dbReference type="AlphaFoldDB" id="A9D3V9"/>